<dbReference type="RefSeq" id="XP_002730713.1">
    <property type="nucleotide sequence ID" value="XM_002730667.2"/>
</dbReference>
<evidence type="ECO:0000313" key="2">
    <source>
        <dbReference type="Proteomes" id="UP000694865"/>
    </source>
</evidence>
<dbReference type="PANTHER" id="PTHR33887:SF5">
    <property type="entry name" value="PB1 DOMAIN-CONTAINING PROTEIN"/>
    <property type="match status" value="1"/>
</dbReference>
<feature type="compositionally biased region" description="Basic residues" evidence="1">
    <location>
        <begin position="121"/>
        <end position="138"/>
    </location>
</feature>
<gene>
    <name evidence="3" type="primary">LOC100373454</name>
</gene>
<dbReference type="InterPro" id="IPR039471">
    <property type="entry name" value="CXorf65-like"/>
</dbReference>
<dbReference type="Proteomes" id="UP000694865">
    <property type="component" value="Unplaced"/>
</dbReference>
<protein>
    <submittedName>
        <fullName evidence="3">Uncharacterized protein LOC100373454</fullName>
    </submittedName>
</protein>
<name>A0ABM0GIP8_SACKO</name>
<dbReference type="Pfam" id="PF15874">
    <property type="entry name" value="Il2rg"/>
    <property type="match status" value="1"/>
</dbReference>
<evidence type="ECO:0000256" key="1">
    <source>
        <dbReference type="SAM" id="MobiDB-lite"/>
    </source>
</evidence>
<dbReference type="GeneID" id="100373454"/>
<evidence type="ECO:0000313" key="3">
    <source>
        <dbReference type="RefSeq" id="XP_002730713.1"/>
    </source>
</evidence>
<sequence>MYITVKFGSNQALLFNPACAVVNLLTNIKARCGYADTDVMLDLSDETGLVKELDAHRSDYADKHLDALRTYILVEKQHVPPEEDDAKHPIHYKYVPLLEKCEDLLPDYKVHVANHPGLISKNKKSPALKRKKPKRPRTRHEPSPS</sequence>
<proteinExistence type="predicted"/>
<accession>A0ABM0GIP8</accession>
<reference evidence="3" key="1">
    <citation type="submission" date="2025-08" db="UniProtKB">
        <authorList>
            <consortium name="RefSeq"/>
        </authorList>
    </citation>
    <scope>IDENTIFICATION</scope>
    <source>
        <tissue evidence="3">Testes</tissue>
    </source>
</reference>
<keyword evidence="2" id="KW-1185">Reference proteome</keyword>
<dbReference type="PANTHER" id="PTHR33887">
    <property type="entry name" value="PB1 DOMAIN-CONTAINING PROTEIN"/>
    <property type="match status" value="1"/>
</dbReference>
<organism evidence="2 3">
    <name type="scientific">Saccoglossus kowalevskii</name>
    <name type="common">Acorn worm</name>
    <dbReference type="NCBI Taxonomy" id="10224"/>
    <lineage>
        <taxon>Eukaryota</taxon>
        <taxon>Metazoa</taxon>
        <taxon>Hemichordata</taxon>
        <taxon>Enteropneusta</taxon>
        <taxon>Harrimaniidae</taxon>
        <taxon>Saccoglossus</taxon>
    </lineage>
</organism>
<feature type="region of interest" description="Disordered" evidence="1">
    <location>
        <begin position="116"/>
        <end position="145"/>
    </location>
</feature>